<comment type="subcellular location">
    <subcellularLocation>
        <location evidence="1 17">Mitochondrion inner membrane</location>
        <topology evidence="1 17">Multi-pass membrane protein</topology>
    </subcellularLocation>
</comment>
<evidence type="ECO:0000256" key="14">
    <source>
        <dbReference type="ARBA" id="ARBA00023128"/>
    </source>
</evidence>
<keyword evidence="9 17" id="KW-1278">Translocase</keyword>
<evidence type="ECO:0000256" key="1">
    <source>
        <dbReference type="ARBA" id="ARBA00004448"/>
    </source>
</evidence>
<keyword evidence="8 17" id="KW-0999">Mitochondrion inner membrane</keyword>
<evidence type="ECO:0000256" key="17">
    <source>
        <dbReference type="RuleBase" id="RU003403"/>
    </source>
</evidence>
<gene>
    <name evidence="19" type="primary">ND2</name>
</gene>
<dbReference type="Pfam" id="PF00361">
    <property type="entry name" value="Proton_antipo_M"/>
    <property type="match status" value="1"/>
</dbReference>
<dbReference type="PRINTS" id="PR01436">
    <property type="entry name" value="NADHDHGNASE2"/>
</dbReference>
<evidence type="ECO:0000256" key="4">
    <source>
        <dbReference type="ARBA" id="ARBA00021008"/>
    </source>
</evidence>
<feature type="transmembrane region" description="Helical" evidence="17">
    <location>
        <begin position="88"/>
        <end position="106"/>
    </location>
</feature>
<evidence type="ECO:0000256" key="3">
    <source>
        <dbReference type="ARBA" id="ARBA00012944"/>
    </source>
</evidence>
<geneLocation type="mitochondrion" evidence="19"/>
<accession>A0A7R7T1Z0</accession>
<proteinExistence type="inferred from homology"/>
<evidence type="ECO:0000259" key="18">
    <source>
        <dbReference type="Pfam" id="PF00361"/>
    </source>
</evidence>
<evidence type="ECO:0000256" key="6">
    <source>
        <dbReference type="ARBA" id="ARBA00022660"/>
    </source>
</evidence>
<keyword evidence="6 17" id="KW-0679">Respiratory chain</keyword>
<dbReference type="AlphaFoldDB" id="A0A7R7T1Z0"/>
<dbReference type="EMBL" id="AB028238">
    <property type="protein sequence ID" value="BCP51376.1"/>
    <property type="molecule type" value="Genomic_DNA"/>
</dbReference>
<keyword evidence="13 17" id="KW-0830">Ubiquinone</keyword>
<feature type="transmembrane region" description="Helical" evidence="17">
    <location>
        <begin position="141"/>
        <end position="166"/>
    </location>
</feature>
<keyword evidence="7 17" id="KW-0812">Transmembrane</keyword>
<comment type="catalytic activity">
    <reaction evidence="16 17">
        <text>a ubiquinone + NADH + 5 H(+)(in) = a ubiquinol + NAD(+) + 4 H(+)(out)</text>
        <dbReference type="Rhea" id="RHEA:29091"/>
        <dbReference type="Rhea" id="RHEA-COMP:9565"/>
        <dbReference type="Rhea" id="RHEA-COMP:9566"/>
        <dbReference type="ChEBI" id="CHEBI:15378"/>
        <dbReference type="ChEBI" id="CHEBI:16389"/>
        <dbReference type="ChEBI" id="CHEBI:17976"/>
        <dbReference type="ChEBI" id="CHEBI:57540"/>
        <dbReference type="ChEBI" id="CHEBI:57945"/>
        <dbReference type="EC" id="7.1.1.2"/>
    </reaction>
</comment>
<dbReference type="GO" id="GO:0008137">
    <property type="term" value="F:NADH dehydrogenase (ubiquinone) activity"/>
    <property type="evidence" value="ECO:0007669"/>
    <property type="project" value="UniProtKB-EC"/>
</dbReference>
<evidence type="ECO:0000256" key="12">
    <source>
        <dbReference type="ARBA" id="ARBA00023027"/>
    </source>
</evidence>
<feature type="domain" description="NADH:quinone oxidoreductase/Mrp antiporter transmembrane" evidence="18">
    <location>
        <begin position="24"/>
        <end position="286"/>
    </location>
</feature>
<feature type="transmembrane region" description="Helical" evidence="17">
    <location>
        <begin position="28"/>
        <end position="47"/>
    </location>
</feature>
<feature type="transmembrane region" description="Helical" evidence="17">
    <location>
        <begin position="271"/>
        <end position="293"/>
    </location>
</feature>
<evidence type="ECO:0000256" key="8">
    <source>
        <dbReference type="ARBA" id="ARBA00022792"/>
    </source>
</evidence>
<feature type="transmembrane region" description="Helical" evidence="17">
    <location>
        <begin position="314"/>
        <end position="331"/>
    </location>
</feature>
<sequence>MVTSSFNLFIFFMLSGTIISLTSSYWMLMWIGMEITLIGLIPIVLSYSNSLEKEGIVKYFTMQALGSIFVLAGSLIMFYPSFSWETSILSFFSVSGAVTIVFGLFLKLGIFPVHFWVSGVICSMSWLSCLLILTWQKIAPLFFMIYLMQNFTFYLCMIVIFLSVISSMIGSLGGLNQTLLRGILAFSSITHTGWMGVSSCLGLSETYLYFTIYCLMSFSLFGLLMFMEIYSSNHSLLLWNLVTLNLFAMSGMPPFVGFISKWVVLKSMFLLNMPMILIILLIISSIISLYYYIKTIYSFILIEKKLKSVFWNMYSSLFSLLNIFGFCFFISF</sequence>
<feature type="transmembrane region" description="Helical" evidence="17">
    <location>
        <begin position="59"/>
        <end position="82"/>
    </location>
</feature>
<evidence type="ECO:0000256" key="10">
    <source>
        <dbReference type="ARBA" id="ARBA00022982"/>
    </source>
</evidence>
<keyword evidence="14 17" id="KW-0496">Mitochondrion</keyword>
<keyword evidence="12 17" id="KW-0520">NAD</keyword>
<dbReference type="InterPro" id="IPR050175">
    <property type="entry name" value="Complex_I_Subunit_2"/>
</dbReference>
<protein>
    <recommendedName>
        <fullName evidence="4 17">NADH-ubiquinone oxidoreductase chain 2</fullName>
        <ecNumber evidence="3 17">7.1.1.2</ecNumber>
    </recommendedName>
</protein>
<evidence type="ECO:0000256" key="16">
    <source>
        <dbReference type="ARBA" id="ARBA00049551"/>
    </source>
</evidence>
<comment type="similarity">
    <text evidence="2 17">Belongs to the complex I subunit 2 family.</text>
</comment>
<dbReference type="GO" id="GO:0005743">
    <property type="term" value="C:mitochondrial inner membrane"/>
    <property type="evidence" value="ECO:0007669"/>
    <property type="project" value="UniProtKB-SubCell"/>
</dbReference>
<evidence type="ECO:0000256" key="9">
    <source>
        <dbReference type="ARBA" id="ARBA00022967"/>
    </source>
</evidence>
<evidence type="ECO:0000256" key="5">
    <source>
        <dbReference type="ARBA" id="ARBA00022448"/>
    </source>
</evidence>
<feature type="transmembrane region" description="Helical" evidence="17">
    <location>
        <begin position="207"/>
        <end position="226"/>
    </location>
</feature>
<dbReference type="EC" id="7.1.1.2" evidence="3 17"/>
<keyword evidence="5" id="KW-0813">Transport</keyword>
<evidence type="ECO:0000256" key="7">
    <source>
        <dbReference type="ARBA" id="ARBA00022692"/>
    </source>
</evidence>
<dbReference type="PANTHER" id="PTHR46552">
    <property type="entry name" value="NADH-UBIQUINONE OXIDOREDUCTASE CHAIN 2"/>
    <property type="match status" value="1"/>
</dbReference>
<feature type="transmembrane region" description="Helical" evidence="17">
    <location>
        <begin position="238"/>
        <end position="259"/>
    </location>
</feature>
<feature type="transmembrane region" description="Helical" evidence="17">
    <location>
        <begin position="5"/>
        <end position="22"/>
    </location>
</feature>
<keyword evidence="15 17" id="KW-0472">Membrane</keyword>
<keyword evidence="11 17" id="KW-1133">Transmembrane helix</keyword>
<dbReference type="GO" id="GO:0006120">
    <property type="term" value="P:mitochondrial electron transport, NADH to ubiquinone"/>
    <property type="evidence" value="ECO:0007669"/>
    <property type="project" value="InterPro"/>
</dbReference>
<organism evidence="19">
    <name type="scientific">Valvata hokkaidoensis</name>
    <dbReference type="NCBI Taxonomy" id="96458"/>
    <lineage>
        <taxon>Eukaryota</taxon>
        <taxon>Metazoa</taxon>
        <taxon>Spiralia</taxon>
        <taxon>Lophotrochozoa</taxon>
        <taxon>Mollusca</taxon>
        <taxon>Gastropoda</taxon>
        <taxon>Heterobranchia</taxon>
        <taxon>lower Heterobranchia</taxon>
        <taxon>Valvatoidea</taxon>
        <taxon>Valvatidae</taxon>
        <taxon>Valvata</taxon>
    </lineage>
</organism>
<keyword evidence="10 17" id="KW-0249">Electron transport</keyword>
<dbReference type="PANTHER" id="PTHR46552:SF1">
    <property type="entry name" value="NADH-UBIQUINONE OXIDOREDUCTASE CHAIN 2"/>
    <property type="match status" value="1"/>
</dbReference>
<dbReference type="InterPro" id="IPR001750">
    <property type="entry name" value="ND/Mrp_TM"/>
</dbReference>
<reference evidence="19" key="1">
    <citation type="submission" date="1999-06" db="EMBL/GenBank/DDBJ databases">
        <title>Valvata hokkaidoensis mitochondrial genome, complete sequence.</title>
        <authorList>
            <person name="Kurabayashi A."/>
            <person name="Ueshima R."/>
        </authorList>
    </citation>
    <scope>NUCLEOTIDE SEQUENCE</scope>
</reference>
<name>A0A7R7T1Z0_9GAST</name>
<feature type="transmembrane region" description="Helical" evidence="17">
    <location>
        <begin position="178"/>
        <end position="195"/>
    </location>
</feature>
<evidence type="ECO:0000313" key="19">
    <source>
        <dbReference type="EMBL" id="BCP51376.1"/>
    </source>
</evidence>
<evidence type="ECO:0000256" key="11">
    <source>
        <dbReference type="ARBA" id="ARBA00022989"/>
    </source>
</evidence>
<evidence type="ECO:0000256" key="2">
    <source>
        <dbReference type="ARBA" id="ARBA00007012"/>
    </source>
</evidence>
<dbReference type="InterPro" id="IPR003917">
    <property type="entry name" value="NADH_UbQ_OxRdtase_chain2"/>
</dbReference>
<evidence type="ECO:0000256" key="15">
    <source>
        <dbReference type="ARBA" id="ARBA00023136"/>
    </source>
</evidence>
<evidence type="ECO:0000256" key="13">
    <source>
        <dbReference type="ARBA" id="ARBA00023075"/>
    </source>
</evidence>
<comment type="function">
    <text evidence="17">Core subunit of the mitochondrial membrane respiratory chain NADH dehydrogenase (Complex I) which catalyzes electron transfer from NADH through the respiratory chain, using ubiquinone as an electron acceptor. Essential for the catalytic activity and assembly of complex I.</text>
</comment>
<feature type="transmembrane region" description="Helical" evidence="17">
    <location>
        <begin position="113"/>
        <end position="135"/>
    </location>
</feature>